<dbReference type="CDD" id="cd03193">
    <property type="entry name" value="GST_C_Metaxin"/>
    <property type="match status" value="1"/>
</dbReference>
<proteinExistence type="predicted"/>
<dbReference type="AlphaFoldDB" id="A0A238JFZ5"/>
<dbReference type="CDD" id="cd03054">
    <property type="entry name" value="GST_N_Metaxin"/>
    <property type="match status" value="1"/>
</dbReference>
<protein>
    <recommendedName>
        <fullName evidence="5">Glutathione S-transferase</fullName>
    </recommendedName>
</protein>
<dbReference type="InterPro" id="IPR036282">
    <property type="entry name" value="Glutathione-S-Trfase_C_sf"/>
</dbReference>
<dbReference type="OrthoDB" id="7664269at2"/>
<evidence type="ECO:0000259" key="1">
    <source>
        <dbReference type="Pfam" id="PF17171"/>
    </source>
</evidence>
<dbReference type="Pfam" id="PF17171">
    <property type="entry name" value="GST_C_6"/>
    <property type="match status" value="1"/>
</dbReference>
<accession>A0A238JFZ5</accession>
<reference evidence="4" key="1">
    <citation type="submission" date="2017-05" db="EMBL/GenBank/DDBJ databases">
        <authorList>
            <person name="Rodrigo-Torres L."/>
            <person name="Arahal R. D."/>
            <person name="Lucena T."/>
        </authorList>
    </citation>
    <scope>NUCLEOTIDE SEQUENCE [LARGE SCALE GENOMIC DNA]</scope>
    <source>
        <strain evidence="4">CECT 8649</strain>
    </source>
</reference>
<dbReference type="SFLD" id="SFLDS00019">
    <property type="entry name" value="Glutathione_Transferase_(cytos"/>
    <property type="match status" value="1"/>
</dbReference>
<dbReference type="SFLD" id="SFLDG01180">
    <property type="entry name" value="SUF1"/>
    <property type="match status" value="1"/>
</dbReference>
<dbReference type="PANTHER" id="PTHR12289">
    <property type="entry name" value="METAXIN RELATED"/>
    <property type="match status" value="1"/>
</dbReference>
<keyword evidence="4" id="KW-1185">Reference proteome</keyword>
<evidence type="ECO:0000313" key="4">
    <source>
        <dbReference type="Proteomes" id="UP000225972"/>
    </source>
</evidence>
<dbReference type="InterPro" id="IPR012336">
    <property type="entry name" value="Thioredoxin-like_fold"/>
</dbReference>
<evidence type="ECO:0000313" key="3">
    <source>
        <dbReference type="EMBL" id="SMX29610.1"/>
    </source>
</evidence>
<dbReference type="InterPro" id="IPR026928">
    <property type="entry name" value="FAX/IsoI-like"/>
</dbReference>
<dbReference type="RefSeq" id="WP_099248063.1">
    <property type="nucleotide sequence ID" value="NZ_FXXP01000003.1"/>
</dbReference>
<dbReference type="Gene3D" id="3.40.30.10">
    <property type="entry name" value="Glutaredoxin"/>
    <property type="match status" value="1"/>
</dbReference>
<feature type="domain" description="Thioredoxin-like fold" evidence="2">
    <location>
        <begin position="18"/>
        <end position="112"/>
    </location>
</feature>
<evidence type="ECO:0008006" key="5">
    <source>
        <dbReference type="Google" id="ProtNLM"/>
    </source>
</evidence>
<sequence length="241" mass="26678">MLKLITFPAGLNEPSMSPFCTKAMILLNMSGQHWQPEIVSTPTLSPTKKLPALRVGDRIIPDSNQILAWLEQNGAKLFPRLSEAEKTQAHMLIRMVEENLRYGLLHDRWLDAGNWGQVRPVLFKGIPWPVSAVVPRVVRNQVRQATLAQGLTRLPEAGRLSNLGADLEALTMQLGDQPYLFGDQPCAADASALPVLSSIDNLPKQTPLRRMLRENTGLMRYIERGRAEIYPAPVSAISAAA</sequence>
<dbReference type="Gene3D" id="1.20.1050.10">
    <property type="match status" value="1"/>
</dbReference>
<dbReference type="SUPFAM" id="SSF52833">
    <property type="entry name" value="Thioredoxin-like"/>
    <property type="match status" value="1"/>
</dbReference>
<dbReference type="PANTHER" id="PTHR12289:SF41">
    <property type="entry name" value="FAILED AXON CONNECTIONS-RELATED"/>
    <property type="match status" value="1"/>
</dbReference>
<dbReference type="SUPFAM" id="SSF47616">
    <property type="entry name" value="GST C-terminal domain-like"/>
    <property type="match status" value="1"/>
</dbReference>
<dbReference type="InterPro" id="IPR036249">
    <property type="entry name" value="Thioredoxin-like_sf"/>
</dbReference>
<dbReference type="InterPro" id="IPR050931">
    <property type="entry name" value="Mito_Protein_Transport_Metaxin"/>
</dbReference>
<dbReference type="InterPro" id="IPR040079">
    <property type="entry name" value="Glutathione_S-Trfase"/>
</dbReference>
<dbReference type="SFLD" id="SFLDG01200">
    <property type="entry name" value="SUF1.1"/>
    <property type="match status" value="1"/>
</dbReference>
<dbReference type="Proteomes" id="UP000225972">
    <property type="component" value="Unassembled WGS sequence"/>
</dbReference>
<name>A0A238JFZ5_9RHOB</name>
<gene>
    <name evidence="3" type="ORF">TRP8649_03747</name>
</gene>
<organism evidence="3 4">
    <name type="scientific">Pelagimonas phthalicica</name>
    <dbReference type="NCBI Taxonomy" id="1037362"/>
    <lineage>
        <taxon>Bacteria</taxon>
        <taxon>Pseudomonadati</taxon>
        <taxon>Pseudomonadota</taxon>
        <taxon>Alphaproteobacteria</taxon>
        <taxon>Rhodobacterales</taxon>
        <taxon>Roseobacteraceae</taxon>
        <taxon>Pelagimonas</taxon>
    </lineage>
</organism>
<dbReference type="GO" id="GO:0005737">
    <property type="term" value="C:cytoplasm"/>
    <property type="evidence" value="ECO:0007669"/>
    <property type="project" value="TreeGrafter"/>
</dbReference>
<dbReference type="Pfam" id="PF17172">
    <property type="entry name" value="GST_N_4"/>
    <property type="match status" value="1"/>
</dbReference>
<feature type="domain" description="Metaxin glutathione S-transferase" evidence="1">
    <location>
        <begin position="165"/>
        <end position="224"/>
    </location>
</feature>
<evidence type="ECO:0000259" key="2">
    <source>
        <dbReference type="Pfam" id="PF17172"/>
    </source>
</evidence>
<dbReference type="EMBL" id="FXXP01000003">
    <property type="protein sequence ID" value="SMX29610.1"/>
    <property type="molecule type" value="Genomic_DNA"/>
</dbReference>
<dbReference type="InterPro" id="IPR033468">
    <property type="entry name" value="Metaxin_GST"/>
</dbReference>